<sequence>MHHLSTYGMVVKTPENQIIRSKVHCLAFGGDTLGVFEFSSAAYHSSSLGCRICYTRGVHPDNRSHGMYFPDSKAPLRTRQDYLDADPDFGFLGRIILTQLDVFGGPQSLILTSCILLAVVSHLSYIRYDGIEVEKYPFHISRQRLTEIGKKIDETRQFITVTF</sequence>
<dbReference type="Proteomes" id="UP000054107">
    <property type="component" value="Unassembled WGS sequence"/>
</dbReference>
<reference evidence="1 2" key="1">
    <citation type="submission" date="2014-09" db="EMBL/GenBank/DDBJ databases">
        <authorList>
            <person name="Ellenberger Sabrina"/>
        </authorList>
    </citation>
    <scope>NUCLEOTIDE SEQUENCE [LARGE SCALE GENOMIC DNA]</scope>
    <source>
        <strain evidence="1 2">CBS 412.66</strain>
    </source>
</reference>
<name>A0A0B7N1X1_9FUNG</name>
<keyword evidence="2" id="KW-1185">Reference proteome</keyword>
<dbReference type="OrthoDB" id="2289822at2759"/>
<evidence type="ECO:0000313" key="2">
    <source>
        <dbReference type="Proteomes" id="UP000054107"/>
    </source>
</evidence>
<dbReference type="STRING" id="35722.A0A0B7N1X1"/>
<organism evidence="1 2">
    <name type="scientific">Parasitella parasitica</name>
    <dbReference type="NCBI Taxonomy" id="35722"/>
    <lineage>
        <taxon>Eukaryota</taxon>
        <taxon>Fungi</taxon>
        <taxon>Fungi incertae sedis</taxon>
        <taxon>Mucoromycota</taxon>
        <taxon>Mucoromycotina</taxon>
        <taxon>Mucoromycetes</taxon>
        <taxon>Mucorales</taxon>
        <taxon>Mucorineae</taxon>
        <taxon>Mucoraceae</taxon>
        <taxon>Parasitella</taxon>
    </lineage>
</organism>
<evidence type="ECO:0000313" key="1">
    <source>
        <dbReference type="EMBL" id="CEP09363.1"/>
    </source>
</evidence>
<dbReference type="EMBL" id="LN721493">
    <property type="protein sequence ID" value="CEP09363.1"/>
    <property type="molecule type" value="Genomic_DNA"/>
</dbReference>
<accession>A0A0B7N1X1</accession>
<dbReference type="AlphaFoldDB" id="A0A0B7N1X1"/>
<gene>
    <name evidence="1" type="primary">PARPA_02851.1 scaffold 5599</name>
</gene>
<proteinExistence type="predicted"/>
<feature type="non-terminal residue" evidence="1">
    <location>
        <position position="163"/>
    </location>
</feature>
<protein>
    <submittedName>
        <fullName evidence="1">Uncharacterized protein</fullName>
    </submittedName>
</protein>